<dbReference type="EMBL" id="AAHXAW010000157">
    <property type="protein sequence ID" value="ECB2741033.1"/>
    <property type="molecule type" value="Genomic_DNA"/>
</dbReference>
<evidence type="ECO:0000256" key="1">
    <source>
        <dbReference type="SAM" id="SignalP"/>
    </source>
</evidence>
<evidence type="ECO:0000313" key="2">
    <source>
        <dbReference type="EMBL" id="ECB2741033.1"/>
    </source>
</evidence>
<comment type="caution">
    <text evidence="2">The sequence shown here is derived from an EMBL/GenBank/DDBJ whole genome shotgun (WGS) entry which is preliminary data.</text>
</comment>
<gene>
    <name evidence="2" type="ORF">EVT47_25340</name>
</gene>
<name>A0A5X9FPN2_SALET</name>
<dbReference type="AlphaFoldDB" id="A0A5X9FPN2"/>
<feature type="signal peptide" evidence="1">
    <location>
        <begin position="1"/>
        <end position="20"/>
    </location>
</feature>
<reference evidence="2" key="1">
    <citation type="submission" date="2019-02" db="EMBL/GenBank/DDBJ databases">
        <authorList>
            <person name="Ashton P.M."/>
            <person name="Dallman T."/>
            <person name="Nair S."/>
            <person name="De Pinna E."/>
            <person name="Peters T."/>
            <person name="Grant K."/>
        </authorList>
    </citation>
    <scope>NUCLEOTIDE SEQUENCE</scope>
    <source>
        <strain evidence="2">490277</strain>
    </source>
</reference>
<feature type="non-terminal residue" evidence="2">
    <location>
        <position position="96"/>
    </location>
</feature>
<accession>A0A5X9FPN2</accession>
<protein>
    <submittedName>
        <fullName evidence="2">Uncharacterized protein</fullName>
    </submittedName>
</protein>
<sequence>MSKTAKYFFMLLIFPTICFADCAREVTSCYLTKLGLLEQRSKEEARDGYSHLTLNGVEIYKTKTPFMAFISDDEGVFKNKKYITTKTIFSFIPAEP</sequence>
<keyword evidence="1" id="KW-0732">Signal</keyword>
<feature type="chain" id="PRO_5024995504" evidence="1">
    <location>
        <begin position="21"/>
        <end position="96"/>
    </location>
</feature>
<organism evidence="2">
    <name type="scientific">Salmonella enterica subsp. enterica serovar Tamberma</name>
    <dbReference type="NCBI Taxonomy" id="2565079"/>
    <lineage>
        <taxon>Bacteria</taxon>
        <taxon>Pseudomonadati</taxon>
        <taxon>Pseudomonadota</taxon>
        <taxon>Gammaproteobacteria</taxon>
        <taxon>Enterobacterales</taxon>
        <taxon>Enterobacteriaceae</taxon>
        <taxon>Salmonella</taxon>
    </lineage>
</organism>
<proteinExistence type="predicted"/>